<dbReference type="PRINTS" id="PR00781">
    <property type="entry name" value="LIPOSIGPTASE"/>
</dbReference>
<keyword evidence="2 9" id="KW-1003">Cell membrane</keyword>
<evidence type="ECO:0000256" key="11">
    <source>
        <dbReference type="SAM" id="MobiDB-lite"/>
    </source>
</evidence>
<comment type="catalytic activity">
    <reaction evidence="9">
        <text>Release of signal peptides from bacterial membrane prolipoproteins. Hydrolyzes -Xaa-Yaa-Zaa-|-(S,diacylglyceryl)Cys-, in which Xaa is hydrophobic (preferably Leu), and Yaa (Ala or Ser) and Zaa (Gly or Ala) have small, neutral side chains.</text>
        <dbReference type="EC" id="3.4.23.36"/>
    </reaction>
</comment>
<protein>
    <recommendedName>
        <fullName evidence="9">Lipoprotein signal peptidase</fullName>
        <ecNumber evidence="9">3.4.23.36</ecNumber>
    </recommendedName>
    <alternativeName>
        <fullName evidence="9">Prolipoprotein signal peptidase</fullName>
    </alternativeName>
    <alternativeName>
        <fullName evidence="9">Signal peptidase II</fullName>
        <shortName evidence="9">SPase II</shortName>
    </alternativeName>
</protein>
<feature type="transmembrane region" description="Helical" evidence="9">
    <location>
        <begin position="34"/>
        <end position="55"/>
    </location>
</feature>
<dbReference type="GO" id="GO:0004190">
    <property type="term" value="F:aspartic-type endopeptidase activity"/>
    <property type="evidence" value="ECO:0007669"/>
    <property type="project" value="UniProtKB-EC"/>
</dbReference>
<keyword evidence="4 9" id="KW-0812">Transmembrane</keyword>
<feature type="transmembrane region" description="Helical" evidence="9">
    <location>
        <begin position="121"/>
        <end position="139"/>
    </location>
</feature>
<feature type="active site" evidence="9">
    <location>
        <position position="179"/>
    </location>
</feature>
<evidence type="ECO:0000256" key="5">
    <source>
        <dbReference type="ARBA" id="ARBA00022750"/>
    </source>
</evidence>
<dbReference type="EMBL" id="JASZZN010000008">
    <property type="protein sequence ID" value="MDM4016341.1"/>
    <property type="molecule type" value="Genomic_DNA"/>
</dbReference>
<evidence type="ECO:0000313" key="13">
    <source>
        <dbReference type="Proteomes" id="UP001239462"/>
    </source>
</evidence>
<comment type="function">
    <text evidence="9">This protein specifically catalyzes the removal of signal peptides from prolipoproteins.</text>
</comment>
<sequence length="224" mass="24621">MSDRPVSEESHPEDSREADAVSVTPRPVSLVQRAALFISLAVVGGIVDLWTKHAVFLRRGLPGEMDIWWVWEPFFGIETAVNIGAVFGIGAGKGALFATASVLAAIGIVVWLFVFRAAESLWLTVALGLVGGGIIGNLYDRLGLWWQPGYPDAWQSGVRDWILWRINERWTWPNFNIADSLLVVGACMLLYQSFFLQPVPPAQTKSASAKSTDHRDDKPAEDSA</sequence>
<accession>A0ABT7PIL3</accession>
<dbReference type="PANTHER" id="PTHR33695:SF1">
    <property type="entry name" value="LIPOPROTEIN SIGNAL PEPTIDASE"/>
    <property type="match status" value="1"/>
</dbReference>
<feature type="transmembrane region" description="Helical" evidence="9">
    <location>
        <begin position="95"/>
        <end position="114"/>
    </location>
</feature>
<evidence type="ECO:0000256" key="6">
    <source>
        <dbReference type="ARBA" id="ARBA00022801"/>
    </source>
</evidence>
<dbReference type="PANTHER" id="PTHR33695">
    <property type="entry name" value="LIPOPROTEIN SIGNAL PEPTIDASE"/>
    <property type="match status" value="1"/>
</dbReference>
<gene>
    <name evidence="9" type="primary">lspA</name>
    <name evidence="12" type="ORF">QTN89_12935</name>
</gene>
<comment type="caution">
    <text evidence="12">The sequence shown here is derived from an EMBL/GenBank/DDBJ whole genome shotgun (WGS) entry which is preliminary data.</text>
</comment>
<evidence type="ECO:0000256" key="2">
    <source>
        <dbReference type="ARBA" id="ARBA00022475"/>
    </source>
</evidence>
<dbReference type="Pfam" id="PF01252">
    <property type="entry name" value="Peptidase_A8"/>
    <property type="match status" value="1"/>
</dbReference>
<organism evidence="12 13">
    <name type="scientific">Roseiconus lacunae</name>
    <dbReference type="NCBI Taxonomy" id="2605694"/>
    <lineage>
        <taxon>Bacteria</taxon>
        <taxon>Pseudomonadati</taxon>
        <taxon>Planctomycetota</taxon>
        <taxon>Planctomycetia</taxon>
        <taxon>Pirellulales</taxon>
        <taxon>Pirellulaceae</taxon>
        <taxon>Roseiconus</taxon>
    </lineage>
</organism>
<dbReference type="EC" id="3.4.23.36" evidence="9"/>
<reference evidence="12 13" key="1">
    <citation type="submission" date="2023-06" db="EMBL/GenBank/DDBJ databases">
        <title>Roseiconus lacunae JC819 isolated from Gulf of Mannar region, Tamil Nadu.</title>
        <authorList>
            <person name="Pk S."/>
            <person name="Ch S."/>
            <person name="Ch V.R."/>
        </authorList>
    </citation>
    <scope>NUCLEOTIDE SEQUENCE [LARGE SCALE GENOMIC DNA]</scope>
    <source>
        <strain evidence="12 13">JC819</strain>
    </source>
</reference>
<feature type="transmembrane region" description="Helical" evidence="9">
    <location>
        <begin position="67"/>
        <end position="89"/>
    </location>
</feature>
<evidence type="ECO:0000256" key="4">
    <source>
        <dbReference type="ARBA" id="ARBA00022692"/>
    </source>
</evidence>
<name>A0ABT7PIL3_9BACT</name>
<proteinExistence type="inferred from homology"/>
<keyword evidence="6 9" id="KW-0378">Hydrolase</keyword>
<feature type="region of interest" description="Disordered" evidence="11">
    <location>
        <begin position="203"/>
        <end position="224"/>
    </location>
</feature>
<feature type="active site" evidence="9">
    <location>
        <position position="160"/>
    </location>
</feature>
<dbReference type="RefSeq" id="WP_200836630.1">
    <property type="nucleotide sequence ID" value="NZ_CP141221.1"/>
</dbReference>
<evidence type="ECO:0000256" key="7">
    <source>
        <dbReference type="ARBA" id="ARBA00022989"/>
    </source>
</evidence>
<comment type="similarity">
    <text evidence="1 9 10">Belongs to the peptidase A8 family.</text>
</comment>
<dbReference type="InterPro" id="IPR001872">
    <property type="entry name" value="Peptidase_A8"/>
</dbReference>
<keyword evidence="8 9" id="KW-0472">Membrane</keyword>
<keyword evidence="13" id="KW-1185">Reference proteome</keyword>
<dbReference type="HAMAP" id="MF_00161">
    <property type="entry name" value="LspA"/>
    <property type="match status" value="1"/>
</dbReference>
<feature type="region of interest" description="Disordered" evidence="11">
    <location>
        <begin position="1"/>
        <end position="21"/>
    </location>
</feature>
<keyword evidence="5 9" id="KW-0064">Aspartyl protease</keyword>
<evidence type="ECO:0000256" key="3">
    <source>
        <dbReference type="ARBA" id="ARBA00022670"/>
    </source>
</evidence>
<evidence type="ECO:0000256" key="1">
    <source>
        <dbReference type="ARBA" id="ARBA00006139"/>
    </source>
</evidence>
<evidence type="ECO:0000256" key="10">
    <source>
        <dbReference type="RuleBase" id="RU004181"/>
    </source>
</evidence>
<evidence type="ECO:0000256" key="8">
    <source>
        <dbReference type="ARBA" id="ARBA00023136"/>
    </source>
</evidence>
<evidence type="ECO:0000313" key="12">
    <source>
        <dbReference type="EMBL" id="MDM4016341.1"/>
    </source>
</evidence>
<evidence type="ECO:0000256" key="9">
    <source>
        <dbReference type="HAMAP-Rule" id="MF_00161"/>
    </source>
</evidence>
<dbReference type="Proteomes" id="UP001239462">
    <property type="component" value="Unassembled WGS sequence"/>
</dbReference>
<keyword evidence="7 9" id="KW-1133">Transmembrane helix</keyword>
<feature type="compositionally biased region" description="Basic and acidic residues" evidence="11">
    <location>
        <begin position="1"/>
        <end position="19"/>
    </location>
</feature>
<feature type="compositionally biased region" description="Basic and acidic residues" evidence="11">
    <location>
        <begin position="211"/>
        <end position="224"/>
    </location>
</feature>
<keyword evidence="3 9" id="KW-0645">Protease</keyword>
<comment type="pathway">
    <text evidence="9">Protein modification; lipoprotein biosynthesis (signal peptide cleavage).</text>
</comment>
<comment type="subcellular location">
    <subcellularLocation>
        <location evidence="9">Cell membrane</location>
        <topology evidence="9">Multi-pass membrane protein</topology>
    </subcellularLocation>
</comment>
<feature type="transmembrane region" description="Helical" evidence="9">
    <location>
        <begin position="177"/>
        <end position="196"/>
    </location>
</feature>